<keyword evidence="3" id="KW-1185">Reference proteome</keyword>
<organism evidence="2 3">
    <name type="scientific">Actinomadura alba</name>
    <dbReference type="NCBI Taxonomy" id="406431"/>
    <lineage>
        <taxon>Bacteria</taxon>
        <taxon>Bacillati</taxon>
        <taxon>Actinomycetota</taxon>
        <taxon>Actinomycetes</taxon>
        <taxon>Streptosporangiales</taxon>
        <taxon>Thermomonosporaceae</taxon>
        <taxon>Actinomadura</taxon>
    </lineage>
</organism>
<dbReference type="InterPro" id="IPR008538">
    <property type="entry name" value="Uma2"/>
</dbReference>
<dbReference type="GO" id="GO:0004519">
    <property type="term" value="F:endonuclease activity"/>
    <property type="evidence" value="ECO:0007669"/>
    <property type="project" value="UniProtKB-KW"/>
</dbReference>
<dbReference type="RefSeq" id="WP_187243968.1">
    <property type="nucleotide sequence ID" value="NZ_BAAAOK010000027.1"/>
</dbReference>
<dbReference type="PANTHER" id="PTHR35400">
    <property type="entry name" value="SLR1083 PROTEIN"/>
    <property type="match status" value="1"/>
</dbReference>
<evidence type="ECO:0000259" key="1">
    <source>
        <dbReference type="Pfam" id="PF05685"/>
    </source>
</evidence>
<dbReference type="CDD" id="cd06260">
    <property type="entry name" value="DUF820-like"/>
    <property type="match status" value="1"/>
</dbReference>
<proteinExistence type="predicted"/>
<keyword evidence="2" id="KW-0378">Hydrolase</keyword>
<keyword evidence="2" id="KW-0540">Nuclease</keyword>
<reference evidence="2 3" key="1">
    <citation type="submission" date="2020-06" db="EMBL/GenBank/DDBJ databases">
        <title>Actinomadura xiongansis sp. nov., isolated from soil of Baiyangdian.</title>
        <authorList>
            <person name="Zhang X."/>
        </authorList>
    </citation>
    <scope>NUCLEOTIDE SEQUENCE [LARGE SCALE GENOMIC DNA]</scope>
    <source>
        <strain evidence="2 3">HBUM206468</strain>
    </source>
</reference>
<dbReference type="EMBL" id="JABVEC010000010">
    <property type="protein sequence ID" value="MBC6466966.1"/>
    <property type="molecule type" value="Genomic_DNA"/>
</dbReference>
<dbReference type="Gene3D" id="3.90.1570.10">
    <property type="entry name" value="tt1808, chain A"/>
    <property type="match status" value="1"/>
</dbReference>
<dbReference type="Pfam" id="PF05685">
    <property type="entry name" value="Uma2"/>
    <property type="match status" value="1"/>
</dbReference>
<evidence type="ECO:0000313" key="2">
    <source>
        <dbReference type="EMBL" id="MBC6466966.1"/>
    </source>
</evidence>
<dbReference type="SUPFAM" id="SSF52980">
    <property type="entry name" value="Restriction endonuclease-like"/>
    <property type="match status" value="1"/>
</dbReference>
<dbReference type="PANTHER" id="PTHR35400:SF3">
    <property type="entry name" value="SLL1072 PROTEIN"/>
    <property type="match status" value="1"/>
</dbReference>
<accession>A0ABR7LQ45</accession>
<gene>
    <name evidence="2" type="ORF">HKK74_15860</name>
</gene>
<dbReference type="Proteomes" id="UP000805614">
    <property type="component" value="Unassembled WGS sequence"/>
</dbReference>
<keyword evidence="2" id="KW-0255">Endonuclease</keyword>
<dbReference type="InterPro" id="IPR012296">
    <property type="entry name" value="Nuclease_put_TT1808"/>
</dbReference>
<sequence length="207" mass="23253">MSAAVAHNVALEARAFTIHDLAALDDGYHTFEVLDGALIVSPSPVDDHQWFADRLRTLLERAAPSGVRVITAFMLRLRDDQSGLIPDILVARPSKPARRRPFYEADEALAVVEVVSRNSRRHDRVTKPVAYAEAGIPYFWRVELEGFPQQGDERPPVIVVHELDGGCYREVERLASGGPGPLTRPFPIKFDPAELLEDDWPERFYGR</sequence>
<protein>
    <submittedName>
        <fullName evidence="2">Uma2 family endonuclease</fullName>
    </submittedName>
</protein>
<comment type="caution">
    <text evidence="2">The sequence shown here is derived from an EMBL/GenBank/DDBJ whole genome shotgun (WGS) entry which is preliminary data.</text>
</comment>
<feature type="domain" description="Putative restriction endonuclease" evidence="1">
    <location>
        <begin position="29"/>
        <end position="187"/>
    </location>
</feature>
<name>A0ABR7LQ45_9ACTN</name>
<evidence type="ECO:0000313" key="3">
    <source>
        <dbReference type="Proteomes" id="UP000805614"/>
    </source>
</evidence>
<dbReference type="InterPro" id="IPR011335">
    <property type="entry name" value="Restrct_endonuc-II-like"/>
</dbReference>